<keyword evidence="3" id="KW-1185">Reference proteome</keyword>
<evidence type="ECO:0008006" key="4">
    <source>
        <dbReference type="Google" id="ProtNLM"/>
    </source>
</evidence>
<feature type="signal peptide" evidence="1">
    <location>
        <begin position="1"/>
        <end position="20"/>
    </location>
</feature>
<protein>
    <recommendedName>
        <fullName evidence="4">Secreted protein</fullName>
    </recommendedName>
</protein>
<dbReference type="Proteomes" id="UP000230066">
    <property type="component" value="Unassembled WGS sequence"/>
</dbReference>
<comment type="caution">
    <text evidence="2">The sequence shown here is derived from an EMBL/GenBank/DDBJ whole genome shotgun (WGS) entry which is preliminary data.</text>
</comment>
<organism evidence="2 3">
    <name type="scientific">Fasciola hepatica</name>
    <name type="common">Liver fluke</name>
    <dbReference type="NCBI Taxonomy" id="6192"/>
    <lineage>
        <taxon>Eukaryota</taxon>
        <taxon>Metazoa</taxon>
        <taxon>Spiralia</taxon>
        <taxon>Lophotrochozoa</taxon>
        <taxon>Platyhelminthes</taxon>
        <taxon>Trematoda</taxon>
        <taxon>Digenea</taxon>
        <taxon>Plagiorchiida</taxon>
        <taxon>Echinostomata</taxon>
        <taxon>Echinostomatoidea</taxon>
        <taxon>Fasciolidae</taxon>
        <taxon>Fasciola</taxon>
    </lineage>
</organism>
<accession>A0A4E0RLE2</accession>
<keyword evidence="1" id="KW-0732">Signal</keyword>
<feature type="chain" id="PRO_5020034562" description="Secreted protein" evidence="1">
    <location>
        <begin position="21"/>
        <end position="132"/>
    </location>
</feature>
<proteinExistence type="predicted"/>
<reference evidence="2" key="1">
    <citation type="submission" date="2019-03" db="EMBL/GenBank/DDBJ databases">
        <title>Improved annotation for the trematode Fasciola hepatica.</title>
        <authorList>
            <person name="Choi Y.-J."/>
            <person name="Martin J."/>
            <person name="Mitreva M."/>
        </authorList>
    </citation>
    <scope>NUCLEOTIDE SEQUENCE [LARGE SCALE GENOMIC DNA]</scope>
</reference>
<dbReference type="EMBL" id="JXXN02000079">
    <property type="protein sequence ID" value="THD28755.1"/>
    <property type="molecule type" value="Genomic_DNA"/>
</dbReference>
<dbReference type="AlphaFoldDB" id="A0A4E0RLE2"/>
<evidence type="ECO:0000256" key="1">
    <source>
        <dbReference type="SAM" id="SignalP"/>
    </source>
</evidence>
<name>A0A4E0RLE2_FASHE</name>
<evidence type="ECO:0000313" key="3">
    <source>
        <dbReference type="Proteomes" id="UP000230066"/>
    </source>
</evidence>
<sequence>MRLSFVIVFTVIALHGLVIGECILECKTGHKPKWTKMKVYPNVGSKSGSCDAANVEECQINALRWSASVNIMVFEAVSRRCSFGTISNIPEKSHEATKKQVYLKVCCAHWNTYNDFLSFDLPCILPSINFTF</sequence>
<gene>
    <name evidence="2" type="ORF">D915_000415</name>
</gene>
<evidence type="ECO:0000313" key="2">
    <source>
        <dbReference type="EMBL" id="THD28755.1"/>
    </source>
</evidence>